<dbReference type="KEGG" id="bli:BL05384"/>
<accession>Q62NN3</accession>
<keyword evidence="1" id="KW-0812">Transmembrane</keyword>
<dbReference type="EMBL" id="CP000002">
    <property type="protein sequence ID" value="AAU25628.2"/>
    <property type="molecule type" value="Genomic_DNA"/>
</dbReference>
<reference evidence="2 3" key="1">
    <citation type="journal article" date="2004" name="Genome Biol.">
        <title>Complete genome sequence of the industrial bacterium Bacillus licheniformis and comparisons with closely related Bacillus species.</title>
        <authorList>
            <person name="Rey M.W."/>
            <person name="Ramaiya P."/>
            <person name="Nelson B.A."/>
            <person name="Brody-Karpin S.D."/>
            <person name="Zaretsky E.J."/>
            <person name="Tang M."/>
            <person name="Lopez de Leon A."/>
            <person name="Xiang H."/>
            <person name="Gusti V."/>
            <person name="Clausen I.G."/>
            <person name="Olsen P.B."/>
            <person name="Rasmussen M.D."/>
            <person name="Andersen J.T."/>
            <person name="Jorgensen P.L."/>
            <person name="Larsen T.S."/>
            <person name="Sorokin A."/>
            <person name="Bolotin A."/>
            <person name="Lapidus A."/>
            <person name="Galleron N."/>
            <person name="Ehrlich S.D."/>
            <person name="Berka R.M."/>
        </authorList>
    </citation>
    <scope>NUCLEOTIDE SEQUENCE [LARGE SCALE GENOMIC DNA]</scope>
    <source>
        <strain evidence="3">ATCC 14580 / DSM 13 / JCM 2505 / CCUG 7422 / NBRC 12200 / NCIMB 9375 / NCTC 10341 / NRRL NRS-1264 / Gibson 46</strain>
    </source>
</reference>
<dbReference type="AlphaFoldDB" id="Q62NN3"/>
<feature type="transmembrane region" description="Helical" evidence="1">
    <location>
        <begin position="5"/>
        <end position="22"/>
    </location>
</feature>
<keyword evidence="1" id="KW-1133">Transmembrane helix</keyword>
<evidence type="ECO:0000313" key="2">
    <source>
        <dbReference type="EMBL" id="AAU25628.2"/>
    </source>
</evidence>
<proteinExistence type="predicted"/>
<dbReference type="Proteomes" id="UP000000606">
    <property type="component" value="Chromosome"/>
</dbReference>
<keyword evidence="3" id="KW-1185">Reference proteome</keyword>
<gene>
    <name evidence="2" type="ordered locus">BL05384</name>
</gene>
<evidence type="ECO:0000313" key="3">
    <source>
        <dbReference type="Proteomes" id="UP000000606"/>
    </source>
</evidence>
<keyword evidence="1" id="KW-0472">Membrane</keyword>
<evidence type="ECO:0000256" key="1">
    <source>
        <dbReference type="SAM" id="Phobius"/>
    </source>
</evidence>
<sequence length="24" mass="2996">MRKQYIYFSFALIFHAFFIGTHEK</sequence>
<protein>
    <submittedName>
        <fullName evidence="2">Uncharacterized protein</fullName>
    </submittedName>
</protein>
<name>Q62NN3_BACLD</name>
<dbReference type="HOGENOM" id="CLU_3420803_0_0_9"/>
<organism evidence="2 3">
    <name type="scientific">Bacillus licheniformis (strain ATCC 14580 / DSM 13 / JCM 2505 / CCUG 7422 / NBRC 12200 / NCIMB 9375 / NCTC 10341 / NRRL NRS-1264 / Gibson 46)</name>
    <dbReference type="NCBI Taxonomy" id="279010"/>
    <lineage>
        <taxon>Bacteria</taxon>
        <taxon>Bacillati</taxon>
        <taxon>Bacillota</taxon>
        <taxon>Bacilli</taxon>
        <taxon>Bacillales</taxon>
        <taxon>Bacillaceae</taxon>
        <taxon>Bacillus</taxon>
    </lineage>
</organism>